<dbReference type="AlphaFoldDB" id="A0A7Y4DDZ3"/>
<dbReference type="PANTHER" id="PTHR30061:SF50">
    <property type="entry name" value="MALTOSE_MALTODEXTRIN-BINDING PERIPLASMIC PROTEIN"/>
    <property type="match status" value="1"/>
</dbReference>
<dbReference type="GO" id="GO:0055052">
    <property type="term" value="C:ATP-binding cassette (ABC) transporter complex, substrate-binding subunit-containing"/>
    <property type="evidence" value="ECO:0007669"/>
    <property type="project" value="TreeGrafter"/>
</dbReference>
<evidence type="ECO:0000256" key="3">
    <source>
        <dbReference type="ARBA" id="ARBA00022729"/>
    </source>
</evidence>
<proteinExistence type="inferred from homology"/>
<dbReference type="GO" id="GO:0042956">
    <property type="term" value="P:maltodextrin transmembrane transport"/>
    <property type="evidence" value="ECO:0007669"/>
    <property type="project" value="TreeGrafter"/>
</dbReference>
<evidence type="ECO:0000256" key="1">
    <source>
        <dbReference type="ARBA" id="ARBA00008520"/>
    </source>
</evidence>
<keyword evidence="2" id="KW-0813">Transport</keyword>
<accession>A0A7Y4DDZ3</accession>
<sequence>MKNINIKKYSILIITIFMIFSLTGCKKKDNVSILDKNTRGDLSISVPKEMLSYTNQCVEEFNNYYPNVRVSISLEKDISKDKKETDIIIIKSEHTKYFLSKFKDDFLNLEEFLSKYKKHFKYGSLENVSLDNVTYGIDLGSNPYLMIYKKDIYEKCNINLDDIKTWDNYVENSKYINKKLNKNYKFMHNYKNIDLYDIFLNQLGRGYKDEKENETIISGESIRAIELLNIFNKNEMIYREENNSLIEALKSEEVVSTICTATDVYNIIEKLPSMKGDYTIKRIPAFILAGNRNVSKNEYSLLVFEGKNDKASRTFLKFIIENEKLQEKIFKDEKVLPFNINVYKSKSLNKKEDFFNGENIFELVYDVYRKSPNIKYNEDYEDIRKNINKTLKFINDEEVDTEKIIRKVFPK</sequence>
<dbReference type="PANTHER" id="PTHR30061">
    <property type="entry name" value="MALTOSE-BINDING PERIPLASMIC PROTEIN"/>
    <property type="match status" value="1"/>
</dbReference>
<dbReference type="SUPFAM" id="SSF53850">
    <property type="entry name" value="Periplasmic binding protein-like II"/>
    <property type="match status" value="1"/>
</dbReference>
<name>A0A7Y4DDZ3_CLOCO</name>
<dbReference type="Pfam" id="PF13416">
    <property type="entry name" value="SBP_bac_8"/>
    <property type="match status" value="1"/>
</dbReference>
<dbReference type="InterPro" id="IPR006059">
    <property type="entry name" value="SBP"/>
</dbReference>
<organism evidence="4 5">
    <name type="scientific">Clostridium cochlearium</name>
    <dbReference type="NCBI Taxonomy" id="1494"/>
    <lineage>
        <taxon>Bacteria</taxon>
        <taxon>Bacillati</taxon>
        <taxon>Bacillota</taxon>
        <taxon>Clostridia</taxon>
        <taxon>Eubacteriales</taxon>
        <taxon>Clostridiaceae</taxon>
        <taxon>Clostridium</taxon>
    </lineage>
</organism>
<dbReference type="EMBL" id="JABFIF010000019">
    <property type="protein sequence ID" value="NOH16589.1"/>
    <property type="molecule type" value="Genomic_DNA"/>
</dbReference>
<evidence type="ECO:0000313" key="4">
    <source>
        <dbReference type="EMBL" id="NOH16589.1"/>
    </source>
</evidence>
<comment type="similarity">
    <text evidence="1">Belongs to the bacterial solute-binding protein 1 family.</text>
</comment>
<dbReference type="Gene3D" id="3.40.190.10">
    <property type="entry name" value="Periplasmic binding protein-like II"/>
    <property type="match status" value="1"/>
</dbReference>
<keyword evidence="3" id="KW-0732">Signal</keyword>
<protein>
    <submittedName>
        <fullName evidence="4">Carbohydrate ABC transporter substrate-binding protein</fullName>
    </submittedName>
</protein>
<evidence type="ECO:0000313" key="5">
    <source>
        <dbReference type="Proteomes" id="UP000528432"/>
    </source>
</evidence>
<comment type="caution">
    <text evidence="4">The sequence shown here is derived from an EMBL/GenBank/DDBJ whole genome shotgun (WGS) entry which is preliminary data.</text>
</comment>
<dbReference type="PROSITE" id="PS51257">
    <property type="entry name" value="PROKAR_LIPOPROTEIN"/>
    <property type="match status" value="1"/>
</dbReference>
<reference evidence="4 5" key="1">
    <citation type="submission" date="2020-05" db="EMBL/GenBank/DDBJ databases">
        <title>Draft genome sequence of Clostridium cochlearium strain AGROS13 isolated from a sheep dairy farm in New Zealand.</title>
        <authorList>
            <person name="Gupta T.B."/>
            <person name="Jauregui R."/>
            <person name="Risson A.N."/>
            <person name="Brightwell G."/>
            <person name="Maclean P."/>
        </authorList>
    </citation>
    <scope>NUCLEOTIDE SEQUENCE [LARGE SCALE GENOMIC DNA]</scope>
    <source>
        <strain evidence="4 5">AGROS13</strain>
    </source>
</reference>
<dbReference type="GO" id="GO:0015768">
    <property type="term" value="P:maltose transport"/>
    <property type="evidence" value="ECO:0007669"/>
    <property type="project" value="TreeGrafter"/>
</dbReference>
<dbReference type="GO" id="GO:1901982">
    <property type="term" value="F:maltose binding"/>
    <property type="evidence" value="ECO:0007669"/>
    <property type="project" value="TreeGrafter"/>
</dbReference>
<evidence type="ECO:0000256" key="2">
    <source>
        <dbReference type="ARBA" id="ARBA00022448"/>
    </source>
</evidence>
<gene>
    <name evidence="4" type="ORF">HMJ28_09355</name>
</gene>
<dbReference type="RefSeq" id="WP_171303693.1">
    <property type="nucleotide sequence ID" value="NZ_JABFIF010000019.1"/>
</dbReference>
<dbReference type="Proteomes" id="UP000528432">
    <property type="component" value="Unassembled WGS sequence"/>
</dbReference>